<dbReference type="Proteomes" id="UP000295132">
    <property type="component" value="Unassembled WGS sequence"/>
</dbReference>
<comment type="caution">
    <text evidence="3">The sequence shown here is derived from an EMBL/GenBank/DDBJ whole genome shotgun (WGS) entry which is preliminary data.</text>
</comment>
<comment type="similarity">
    <text evidence="1">Belongs to the YciI family.</text>
</comment>
<organism evidence="3 4">
    <name type="scientific">Bacillus salipaludis</name>
    <dbReference type="NCBI Taxonomy" id="2547811"/>
    <lineage>
        <taxon>Bacteria</taxon>
        <taxon>Bacillati</taxon>
        <taxon>Bacillota</taxon>
        <taxon>Bacilli</taxon>
        <taxon>Bacillales</taxon>
        <taxon>Bacillaceae</taxon>
        <taxon>Bacillus</taxon>
    </lineage>
</organism>
<dbReference type="Pfam" id="PF03795">
    <property type="entry name" value="YCII"/>
    <property type="match status" value="1"/>
</dbReference>
<evidence type="ECO:0000313" key="3">
    <source>
        <dbReference type="EMBL" id="TDK54248.1"/>
    </source>
</evidence>
<proteinExistence type="inferred from homology"/>
<dbReference type="InterPro" id="IPR011008">
    <property type="entry name" value="Dimeric_a/b-barrel"/>
</dbReference>
<dbReference type="SUPFAM" id="SSF54909">
    <property type="entry name" value="Dimeric alpha+beta barrel"/>
    <property type="match status" value="1"/>
</dbReference>
<dbReference type="RefSeq" id="WP_133340429.1">
    <property type="nucleotide sequence ID" value="NZ_SMYO01000047.1"/>
</dbReference>
<gene>
    <name evidence="3" type="ORF">E2K98_29325</name>
</gene>
<dbReference type="PANTHER" id="PTHR37828:SF1">
    <property type="entry name" value="YCII-RELATED DOMAIN-CONTAINING PROTEIN"/>
    <property type="match status" value="1"/>
</dbReference>
<feature type="domain" description="YCII-related" evidence="2">
    <location>
        <begin position="16"/>
        <end position="92"/>
    </location>
</feature>
<accession>A0A4R5VHQ7</accession>
<sequence length="99" mass="11096">MEQLEFLAIGKAKRENWLATMTPEEKAIMGKHLEYVRQMYAEGKVVLSGPCLDGAYGIIIYKAESAEDAQKFFENDPAVQTGVMDVELHPFKVGVMEGR</sequence>
<evidence type="ECO:0000256" key="1">
    <source>
        <dbReference type="ARBA" id="ARBA00007689"/>
    </source>
</evidence>
<dbReference type="AlphaFoldDB" id="A0A4R5VHQ7"/>
<name>A0A4R5VHQ7_9BACI</name>
<dbReference type="PANTHER" id="PTHR37828">
    <property type="entry name" value="GSR2449 PROTEIN"/>
    <property type="match status" value="1"/>
</dbReference>
<dbReference type="Gene3D" id="3.30.70.1060">
    <property type="entry name" value="Dimeric alpha+beta barrel"/>
    <property type="match status" value="1"/>
</dbReference>
<dbReference type="EMBL" id="SMYO01000047">
    <property type="protein sequence ID" value="TDK54248.1"/>
    <property type="molecule type" value="Genomic_DNA"/>
</dbReference>
<reference evidence="3 4" key="1">
    <citation type="submission" date="2019-03" db="EMBL/GenBank/DDBJ databases">
        <title>Bacillus niacini sp. nov. a Nicotinate-Metabolizing Mesophile Isolated from Soil.</title>
        <authorList>
            <person name="Zhang G."/>
        </authorList>
    </citation>
    <scope>NUCLEOTIDE SEQUENCE [LARGE SCALE GENOMIC DNA]</scope>
    <source>
        <strain evidence="3 4">WN066</strain>
    </source>
</reference>
<evidence type="ECO:0000313" key="4">
    <source>
        <dbReference type="Proteomes" id="UP000295132"/>
    </source>
</evidence>
<protein>
    <recommendedName>
        <fullName evidence="2">YCII-related domain-containing protein</fullName>
    </recommendedName>
</protein>
<evidence type="ECO:0000259" key="2">
    <source>
        <dbReference type="Pfam" id="PF03795"/>
    </source>
</evidence>
<dbReference type="InterPro" id="IPR005545">
    <property type="entry name" value="YCII"/>
</dbReference>